<protein>
    <submittedName>
        <fullName evidence="6">Glutathione S-transferase</fullName>
        <ecNumber evidence="6">2.5.1.18</ecNumber>
    </submittedName>
</protein>
<dbReference type="HOGENOM" id="CLU_011226_6_2_4"/>
<dbReference type="InterPro" id="IPR004045">
    <property type="entry name" value="Glutathione_S-Trfase_N"/>
</dbReference>
<accession>Q2KWS3</accession>
<dbReference type="SFLD" id="SFLDS00019">
    <property type="entry name" value="Glutathione_Transferase_(cytos"/>
    <property type="match status" value="1"/>
</dbReference>
<dbReference type="InterPro" id="IPR036282">
    <property type="entry name" value="Glutathione-S-Trfase_C_sf"/>
</dbReference>
<keyword evidence="2 6" id="KW-0808">Transferase</keyword>
<dbReference type="RefSeq" id="WP_012416465.1">
    <property type="nucleotide sequence ID" value="NC_010645.1"/>
</dbReference>
<evidence type="ECO:0000256" key="3">
    <source>
        <dbReference type="RuleBase" id="RU003494"/>
    </source>
</evidence>
<dbReference type="EMBL" id="AM167904">
    <property type="protein sequence ID" value="CAJ48383.1"/>
    <property type="molecule type" value="Genomic_DNA"/>
</dbReference>
<gene>
    <name evidence="6" type="ordered locus">BAV0771</name>
</gene>
<dbReference type="SUPFAM" id="SSF52833">
    <property type="entry name" value="Thioredoxin-like"/>
    <property type="match status" value="1"/>
</dbReference>
<feature type="domain" description="GST C-terminal" evidence="5">
    <location>
        <begin position="85"/>
        <end position="204"/>
    </location>
</feature>
<feature type="domain" description="GST N-terminal" evidence="4">
    <location>
        <begin position="1"/>
        <end position="80"/>
    </location>
</feature>
<dbReference type="KEGG" id="bav:BAV0771"/>
<dbReference type="FunFam" id="3.40.30.10:FF:000039">
    <property type="entry name" value="Glutathione S-transferase domain"/>
    <property type="match status" value="1"/>
</dbReference>
<dbReference type="InterPro" id="IPR036249">
    <property type="entry name" value="Thioredoxin-like_sf"/>
</dbReference>
<dbReference type="EC" id="2.5.1.18" evidence="6"/>
<dbReference type="PROSITE" id="PS50404">
    <property type="entry name" value="GST_NTER"/>
    <property type="match status" value="1"/>
</dbReference>
<dbReference type="Proteomes" id="UP000001977">
    <property type="component" value="Chromosome"/>
</dbReference>
<dbReference type="GO" id="GO:0004364">
    <property type="term" value="F:glutathione transferase activity"/>
    <property type="evidence" value="ECO:0007669"/>
    <property type="project" value="UniProtKB-EC"/>
</dbReference>
<evidence type="ECO:0000313" key="7">
    <source>
        <dbReference type="Proteomes" id="UP000001977"/>
    </source>
</evidence>
<evidence type="ECO:0000259" key="4">
    <source>
        <dbReference type="PROSITE" id="PS50404"/>
    </source>
</evidence>
<dbReference type="Gene3D" id="1.20.1050.10">
    <property type="match status" value="1"/>
</dbReference>
<dbReference type="InterPro" id="IPR010987">
    <property type="entry name" value="Glutathione-S-Trfase_C-like"/>
</dbReference>
<evidence type="ECO:0000256" key="1">
    <source>
        <dbReference type="ARBA" id="ARBA00007409"/>
    </source>
</evidence>
<sequence length="204" mass="23108">MRILGKASSINVRKVLWACDELNLRYTREDWGAGFRPTAEPDFLALNPNGQVPVVVDGDFVLWESNSILRYLANQYQGECLYPRSARERARVDQWLDWQATDLNSAWRYAFMALVRRAPGYQDTALIEASCQAWLGAMLVLQARLAETGAYVAGERFSLADIAIGLSVLRWRATEFERPALPGIDAYCDRLSRRAGFSAWAEPR</sequence>
<dbReference type="InterPro" id="IPR040079">
    <property type="entry name" value="Glutathione_S-Trfase"/>
</dbReference>
<dbReference type="OrthoDB" id="5958450at2"/>
<keyword evidence="7" id="KW-1185">Reference proteome</keyword>
<proteinExistence type="inferred from homology"/>
<dbReference type="InterPro" id="IPR004046">
    <property type="entry name" value="GST_C"/>
</dbReference>
<dbReference type="PANTHER" id="PTHR44051:SF19">
    <property type="entry name" value="DISULFIDE-BOND OXIDOREDUCTASE YFCG"/>
    <property type="match status" value="1"/>
</dbReference>
<dbReference type="SFLD" id="SFLDG00358">
    <property type="entry name" value="Main_(cytGST)"/>
    <property type="match status" value="1"/>
</dbReference>
<evidence type="ECO:0000256" key="2">
    <source>
        <dbReference type="ARBA" id="ARBA00022679"/>
    </source>
</evidence>
<organism evidence="6 7">
    <name type="scientific">Bordetella avium (strain 197N)</name>
    <dbReference type="NCBI Taxonomy" id="360910"/>
    <lineage>
        <taxon>Bacteria</taxon>
        <taxon>Pseudomonadati</taxon>
        <taxon>Pseudomonadota</taxon>
        <taxon>Betaproteobacteria</taxon>
        <taxon>Burkholderiales</taxon>
        <taxon>Alcaligenaceae</taxon>
        <taxon>Bordetella</taxon>
    </lineage>
</organism>
<dbReference type="CDD" id="cd03047">
    <property type="entry name" value="GST_N_2"/>
    <property type="match status" value="1"/>
</dbReference>
<dbReference type="Pfam" id="PF02798">
    <property type="entry name" value="GST_N"/>
    <property type="match status" value="1"/>
</dbReference>
<dbReference type="SFLD" id="SFLDG01150">
    <property type="entry name" value="Main.1:_Beta-like"/>
    <property type="match status" value="1"/>
</dbReference>
<dbReference type="PANTHER" id="PTHR44051">
    <property type="entry name" value="GLUTATHIONE S-TRANSFERASE-RELATED"/>
    <property type="match status" value="1"/>
</dbReference>
<reference evidence="6 7" key="1">
    <citation type="journal article" date="2006" name="J. Bacteriol.">
        <title>Comparison of the genome sequence of the poultry pathogen Bordetella avium with those of B. bronchiseptica, B. pertussis, and B. parapertussis reveals extensive diversity in surface structures associated with host interaction.</title>
        <authorList>
            <person name="Sebaihia M."/>
            <person name="Preston A."/>
            <person name="Maskell D.J."/>
            <person name="Kuzmiak H."/>
            <person name="Connell T.D."/>
            <person name="King N.D."/>
            <person name="Orndorff P.E."/>
            <person name="Miyamoto D.M."/>
            <person name="Thomson N.R."/>
            <person name="Harris D."/>
            <person name="Goble A."/>
            <person name="Lord A."/>
            <person name="Murphy L."/>
            <person name="Quail M.A."/>
            <person name="Rutter S."/>
            <person name="Squares R."/>
            <person name="Squares S."/>
            <person name="Woodward J."/>
            <person name="Parkhill J."/>
            <person name="Temple L.M."/>
        </authorList>
    </citation>
    <scope>NUCLEOTIDE SEQUENCE [LARGE SCALE GENOMIC DNA]</scope>
    <source>
        <strain evidence="6 7">197N</strain>
    </source>
</reference>
<evidence type="ECO:0000259" key="5">
    <source>
        <dbReference type="PROSITE" id="PS50405"/>
    </source>
</evidence>
<dbReference type="Gene3D" id="3.40.30.10">
    <property type="entry name" value="Glutaredoxin"/>
    <property type="match status" value="1"/>
</dbReference>
<comment type="similarity">
    <text evidence="1 3">Belongs to the GST superfamily.</text>
</comment>
<evidence type="ECO:0000313" key="6">
    <source>
        <dbReference type="EMBL" id="CAJ48383.1"/>
    </source>
</evidence>
<name>Q2KWS3_BORA1</name>
<dbReference type="SUPFAM" id="SSF47616">
    <property type="entry name" value="GST C-terminal domain-like"/>
    <property type="match status" value="1"/>
</dbReference>
<dbReference type="PROSITE" id="PS50405">
    <property type="entry name" value="GST_CTER"/>
    <property type="match status" value="1"/>
</dbReference>
<dbReference type="Pfam" id="PF00043">
    <property type="entry name" value="GST_C"/>
    <property type="match status" value="1"/>
</dbReference>
<dbReference type="eggNOG" id="COG0625">
    <property type="taxonomic scope" value="Bacteria"/>
</dbReference>
<dbReference type="AlphaFoldDB" id="Q2KWS3"/>
<dbReference type="STRING" id="360910.BAV0771"/>